<gene>
    <name evidence="2" type="ORF">SAMN04488540_10735</name>
</gene>
<accession>A0A1G8SWL3</accession>
<dbReference type="PANTHER" id="PTHR35038">
    <property type="entry name" value="DISSIMILATORY SULFITE REDUCTASE SIRA"/>
    <property type="match status" value="1"/>
</dbReference>
<organism evidence="2 3">
    <name type="scientific">Ferrimonas sediminum</name>
    <dbReference type="NCBI Taxonomy" id="718193"/>
    <lineage>
        <taxon>Bacteria</taxon>
        <taxon>Pseudomonadati</taxon>
        <taxon>Pseudomonadota</taxon>
        <taxon>Gammaproteobacteria</taxon>
        <taxon>Alteromonadales</taxon>
        <taxon>Ferrimonadaceae</taxon>
        <taxon>Ferrimonas</taxon>
    </lineage>
</organism>
<proteinExistence type="predicted"/>
<name>A0A1G8SWL3_9GAMM</name>
<dbReference type="OrthoDB" id="9814800at2"/>
<dbReference type="SUPFAM" id="SSF48695">
    <property type="entry name" value="Multiheme cytochromes"/>
    <property type="match status" value="1"/>
</dbReference>
<reference evidence="3" key="1">
    <citation type="submission" date="2016-10" db="EMBL/GenBank/DDBJ databases">
        <authorList>
            <person name="Varghese N."/>
            <person name="Submissions S."/>
        </authorList>
    </citation>
    <scope>NUCLEOTIDE SEQUENCE [LARGE SCALE GENOMIC DNA]</scope>
    <source>
        <strain evidence="3">DSM 23317</strain>
    </source>
</reference>
<dbReference type="PANTHER" id="PTHR35038:SF5">
    <property type="entry name" value="CYTOCHROME C-TYPE PROTEIN NRFB"/>
    <property type="match status" value="1"/>
</dbReference>
<dbReference type="EMBL" id="FNEM01000007">
    <property type="protein sequence ID" value="SDJ33672.1"/>
    <property type="molecule type" value="Genomic_DNA"/>
</dbReference>
<protein>
    <submittedName>
        <fullName evidence="2">Uncharacterized protein</fullName>
    </submittedName>
</protein>
<dbReference type="AlphaFoldDB" id="A0A1G8SWL3"/>
<evidence type="ECO:0000256" key="1">
    <source>
        <dbReference type="ARBA" id="ARBA00022729"/>
    </source>
</evidence>
<evidence type="ECO:0000313" key="2">
    <source>
        <dbReference type="EMBL" id="SDJ33672.1"/>
    </source>
</evidence>
<sequence length="527" mass="56565">MMKPHAPNTPIQTLTAAILISLLAGCGSDDNRSGTPPPENAAPIAQPNTAEATVGTQLAIDVLANDSDPDGDPLTLTRVDLVIGSGRVSIEDNKILFEPEKAGEAKLAYEMSDGRGGEARSTVTVAIAAEPVAQLSYVGTQACLGCHSDKEAFLESGHPFKLNQVIDGEMPEYPFTNIIGALDMLEGVVNPGGAPTSYDDVSYVIGGYKKQVMWLDLDGYRYSGDKVIGKLDDNGYVYEMWSWGDNLGPDRAPFYCGRCHTTGWKDFTSEEGDVRNPNHQDGLEGILGTFEQTGVQCESCHGAGSDHIKAPSSDNITRLAKARTSADMKADDQAFGKPVACVECHTHAGDKSYPEYLTDYTEEFGGDAIGGLVLKGTGGLGGRGGRIAADTMMGYNPETGVAEGKKRNMHCNTCHESHMSTHFRDKPGHEGGLKKACTDCHQMEFANAESGNGMAAMVHGSTECTNCHMPSQSHLFKVDISAPSEDDHHYSEDGVYSQPWLRPSDACQGCHTEDYDARATKMKQVHL</sequence>
<dbReference type="Pfam" id="PF17963">
    <property type="entry name" value="Big_9"/>
    <property type="match status" value="1"/>
</dbReference>
<dbReference type="InterPro" id="IPR051829">
    <property type="entry name" value="Multiheme_Cytochr_ET"/>
</dbReference>
<dbReference type="Gene3D" id="1.10.1130.10">
    <property type="entry name" value="Flavocytochrome C3, Chain A"/>
    <property type="match status" value="1"/>
</dbReference>
<dbReference type="Gene3D" id="2.60.40.2810">
    <property type="match status" value="1"/>
</dbReference>
<dbReference type="PROSITE" id="PS51257">
    <property type="entry name" value="PROKAR_LIPOPROTEIN"/>
    <property type="match status" value="1"/>
</dbReference>
<evidence type="ECO:0000313" key="3">
    <source>
        <dbReference type="Proteomes" id="UP000199527"/>
    </source>
</evidence>
<dbReference type="Proteomes" id="UP000199527">
    <property type="component" value="Unassembled WGS sequence"/>
</dbReference>
<dbReference type="RefSeq" id="WP_090365120.1">
    <property type="nucleotide sequence ID" value="NZ_FNEM01000007.1"/>
</dbReference>
<keyword evidence="3" id="KW-1185">Reference proteome</keyword>
<dbReference type="GO" id="GO:0016491">
    <property type="term" value="F:oxidoreductase activity"/>
    <property type="evidence" value="ECO:0007669"/>
    <property type="project" value="TreeGrafter"/>
</dbReference>
<keyword evidence="1" id="KW-0732">Signal</keyword>
<dbReference type="InterPro" id="IPR036280">
    <property type="entry name" value="Multihaem_cyt_sf"/>
</dbReference>